<dbReference type="AlphaFoldDB" id="A0ABD0P5X8"/>
<comment type="caution">
    <text evidence="3">The sequence shown here is derived from an EMBL/GenBank/DDBJ whole genome shotgun (WGS) entry which is preliminary data.</text>
</comment>
<evidence type="ECO:0000256" key="2">
    <source>
        <dbReference type="SAM" id="Phobius"/>
    </source>
</evidence>
<organism evidence="3 4">
    <name type="scientific">Cirrhinus mrigala</name>
    <name type="common">Mrigala</name>
    <dbReference type="NCBI Taxonomy" id="683832"/>
    <lineage>
        <taxon>Eukaryota</taxon>
        <taxon>Metazoa</taxon>
        <taxon>Chordata</taxon>
        <taxon>Craniata</taxon>
        <taxon>Vertebrata</taxon>
        <taxon>Euteleostomi</taxon>
        <taxon>Actinopterygii</taxon>
        <taxon>Neopterygii</taxon>
        <taxon>Teleostei</taxon>
        <taxon>Ostariophysi</taxon>
        <taxon>Cypriniformes</taxon>
        <taxon>Cyprinidae</taxon>
        <taxon>Labeoninae</taxon>
        <taxon>Labeonini</taxon>
        <taxon>Cirrhinus</taxon>
    </lineage>
</organism>
<keyword evidence="2" id="KW-0812">Transmembrane</keyword>
<keyword evidence="4" id="KW-1185">Reference proteome</keyword>
<feature type="compositionally biased region" description="Acidic residues" evidence="1">
    <location>
        <begin position="1"/>
        <end position="12"/>
    </location>
</feature>
<name>A0ABD0P5X8_CIRMR</name>
<feature type="non-terminal residue" evidence="3">
    <location>
        <position position="1"/>
    </location>
</feature>
<accession>A0ABD0P5X8</accession>
<dbReference type="EMBL" id="JAMKFB020000017">
    <property type="protein sequence ID" value="KAL0169493.1"/>
    <property type="molecule type" value="Genomic_DNA"/>
</dbReference>
<dbReference type="Proteomes" id="UP001529510">
    <property type="component" value="Unassembled WGS sequence"/>
</dbReference>
<sequence length="51" mass="5791">GGVDVDKDDDDKVEDRPDDSQHGQNGLFLAFLVLNALFLITQSSVYHFPWR</sequence>
<feature type="region of interest" description="Disordered" evidence="1">
    <location>
        <begin position="1"/>
        <end position="23"/>
    </location>
</feature>
<evidence type="ECO:0000313" key="3">
    <source>
        <dbReference type="EMBL" id="KAL0169493.1"/>
    </source>
</evidence>
<proteinExistence type="predicted"/>
<gene>
    <name evidence="3" type="ORF">M9458_034089</name>
</gene>
<keyword evidence="2" id="KW-0472">Membrane</keyword>
<protein>
    <submittedName>
        <fullName evidence="3">Uncharacterized protein</fullName>
    </submittedName>
</protein>
<feature type="transmembrane region" description="Helical" evidence="2">
    <location>
        <begin position="27"/>
        <end position="48"/>
    </location>
</feature>
<evidence type="ECO:0000313" key="4">
    <source>
        <dbReference type="Proteomes" id="UP001529510"/>
    </source>
</evidence>
<keyword evidence="2" id="KW-1133">Transmembrane helix</keyword>
<reference evidence="3 4" key="1">
    <citation type="submission" date="2024-05" db="EMBL/GenBank/DDBJ databases">
        <title>Genome sequencing and assembly of Indian major carp, Cirrhinus mrigala (Hamilton, 1822).</title>
        <authorList>
            <person name="Mohindra V."/>
            <person name="Chowdhury L.M."/>
            <person name="Lal K."/>
            <person name="Jena J.K."/>
        </authorList>
    </citation>
    <scope>NUCLEOTIDE SEQUENCE [LARGE SCALE GENOMIC DNA]</scope>
    <source>
        <strain evidence="3">CM1030</strain>
        <tissue evidence="3">Blood</tissue>
    </source>
</reference>
<evidence type="ECO:0000256" key="1">
    <source>
        <dbReference type="SAM" id="MobiDB-lite"/>
    </source>
</evidence>
<feature type="non-terminal residue" evidence="3">
    <location>
        <position position="51"/>
    </location>
</feature>